<organism evidence="1 2">
    <name type="scientific">Agathobacter rectalis</name>
    <dbReference type="NCBI Taxonomy" id="39491"/>
    <lineage>
        <taxon>Bacteria</taxon>
        <taxon>Bacillati</taxon>
        <taxon>Bacillota</taxon>
        <taxon>Clostridia</taxon>
        <taxon>Lachnospirales</taxon>
        <taxon>Lachnospiraceae</taxon>
        <taxon>Agathobacter</taxon>
    </lineage>
</organism>
<dbReference type="Proteomes" id="UP000324325">
    <property type="component" value="Unassembled WGS sequence"/>
</dbReference>
<evidence type="ECO:0008006" key="3">
    <source>
        <dbReference type="Google" id="ProtNLM"/>
    </source>
</evidence>
<comment type="caution">
    <text evidence="1">The sequence shown here is derived from an EMBL/GenBank/DDBJ whole genome shotgun (WGS) entry which is preliminary data.</text>
</comment>
<dbReference type="RefSeq" id="WP_148884717.1">
    <property type="nucleotide sequence ID" value="NZ_VSTG01000001.1"/>
</dbReference>
<gene>
    <name evidence="1" type="ORF">FYL37_00600</name>
</gene>
<proteinExistence type="predicted"/>
<dbReference type="SUPFAM" id="SSF160719">
    <property type="entry name" value="gpW/gp25-like"/>
    <property type="match status" value="1"/>
</dbReference>
<protein>
    <recommendedName>
        <fullName evidence="3">IraD/Gp25-like domain-containing protein</fullName>
    </recommendedName>
</protein>
<dbReference type="EMBL" id="VSTG01000001">
    <property type="protein sequence ID" value="TYL60136.1"/>
    <property type="molecule type" value="Genomic_DNA"/>
</dbReference>
<dbReference type="AlphaFoldDB" id="A0A5S4W1E0"/>
<sequence>MIKIDGVQIVINSVYERGLRQELLDKVFFLLSCIKGTIPMNRNIGLDPNIISQPDTIARNLYTVSAIELIEEFEDRLSVEEVQFESGDSGNMIPKVVLSYNGE</sequence>
<evidence type="ECO:0000313" key="1">
    <source>
        <dbReference type="EMBL" id="TYL60136.1"/>
    </source>
</evidence>
<name>A0A5S4W1E0_9FIRM</name>
<reference evidence="1 2" key="2">
    <citation type="submission" date="2019-09" db="EMBL/GenBank/DDBJ databases">
        <title>Strain-level analysis of Eubacterium rectale using genomes from metagenomes.</title>
        <authorList>
            <person name="Karcher N."/>
            <person name="Segata N."/>
        </authorList>
    </citation>
    <scope>NUCLEOTIDE SEQUENCE [LARGE SCALE GENOMIC DNA]</scope>
    <source>
        <strain evidence="1 2">L2-21</strain>
    </source>
</reference>
<evidence type="ECO:0000313" key="2">
    <source>
        <dbReference type="Proteomes" id="UP000324325"/>
    </source>
</evidence>
<reference evidence="1 2" key="1">
    <citation type="submission" date="2019-08" db="EMBL/GenBank/DDBJ databases">
        <authorList>
            <person name="Duncan S."/>
            <person name="Walker A."/>
        </authorList>
    </citation>
    <scope>NUCLEOTIDE SEQUENCE [LARGE SCALE GENOMIC DNA]</scope>
    <source>
        <strain evidence="1 2">L2-21</strain>
    </source>
</reference>
<accession>A0A5S4W1E0</accession>